<gene>
    <name evidence="2" type="ORF">AMECASPLE_038801</name>
</gene>
<organism evidence="2 3">
    <name type="scientific">Ameca splendens</name>
    <dbReference type="NCBI Taxonomy" id="208324"/>
    <lineage>
        <taxon>Eukaryota</taxon>
        <taxon>Metazoa</taxon>
        <taxon>Chordata</taxon>
        <taxon>Craniata</taxon>
        <taxon>Vertebrata</taxon>
        <taxon>Euteleostomi</taxon>
        <taxon>Actinopterygii</taxon>
        <taxon>Neopterygii</taxon>
        <taxon>Teleostei</taxon>
        <taxon>Neoteleostei</taxon>
        <taxon>Acanthomorphata</taxon>
        <taxon>Ovalentaria</taxon>
        <taxon>Atherinomorphae</taxon>
        <taxon>Cyprinodontiformes</taxon>
        <taxon>Goodeidae</taxon>
        <taxon>Ameca</taxon>
    </lineage>
</organism>
<comment type="caution">
    <text evidence="2">The sequence shown here is derived from an EMBL/GenBank/DDBJ whole genome shotgun (WGS) entry which is preliminary data.</text>
</comment>
<proteinExistence type="predicted"/>
<protein>
    <submittedName>
        <fullName evidence="2">Uncharacterized protein</fullName>
    </submittedName>
</protein>
<evidence type="ECO:0000313" key="3">
    <source>
        <dbReference type="Proteomes" id="UP001469553"/>
    </source>
</evidence>
<dbReference type="EMBL" id="JAHRIP010073263">
    <property type="protein sequence ID" value="MEQ2309448.1"/>
    <property type="molecule type" value="Genomic_DNA"/>
</dbReference>
<feature type="region of interest" description="Disordered" evidence="1">
    <location>
        <begin position="1"/>
        <end position="108"/>
    </location>
</feature>
<feature type="non-terminal residue" evidence="2">
    <location>
        <position position="1"/>
    </location>
</feature>
<evidence type="ECO:0000313" key="2">
    <source>
        <dbReference type="EMBL" id="MEQ2309448.1"/>
    </source>
</evidence>
<dbReference type="Proteomes" id="UP001469553">
    <property type="component" value="Unassembled WGS sequence"/>
</dbReference>
<feature type="compositionally biased region" description="Polar residues" evidence="1">
    <location>
        <begin position="1"/>
        <end position="29"/>
    </location>
</feature>
<sequence>ITLASSTQPAGDPASSTQPAGDLASSTQPAGDLAGDLASSTQPAGDLASTPQPAGDLASSTQPAGDLASSSQPSGDLASSTQPAGDPASTLQGVEAAMDPAVPPFSGSTKVEQDIRKAWDGMIAAVLLSKIGPYKLFYFDIFRTAPGRELKSEVKHIVFLTIPNLEMSLHWMGILIII</sequence>
<evidence type="ECO:0000256" key="1">
    <source>
        <dbReference type="SAM" id="MobiDB-lite"/>
    </source>
</evidence>
<feature type="compositionally biased region" description="Polar residues" evidence="1">
    <location>
        <begin position="58"/>
        <end position="83"/>
    </location>
</feature>
<keyword evidence="3" id="KW-1185">Reference proteome</keyword>
<accession>A0ABV0ZT20</accession>
<name>A0ABV0ZT20_9TELE</name>
<reference evidence="2 3" key="1">
    <citation type="submission" date="2021-06" db="EMBL/GenBank/DDBJ databases">
        <authorList>
            <person name="Palmer J.M."/>
        </authorList>
    </citation>
    <scope>NUCLEOTIDE SEQUENCE [LARGE SCALE GENOMIC DNA]</scope>
    <source>
        <strain evidence="2 3">AS_MEX2019</strain>
        <tissue evidence="2">Muscle</tissue>
    </source>
</reference>